<gene>
    <name evidence="1" type="ORF">Acr_00g0011660</name>
</gene>
<name>A0A7J0D9J0_9ERIC</name>
<proteinExistence type="predicted"/>
<comment type="caution">
    <text evidence="1">The sequence shown here is derived from an EMBL/GenBank/DDBJ whole genome shotgun (WGS) entry which is preliminary data.</text>
</comment>
<evidence type="ECO:0000313" key="1">
    <source>
        <dbReference type="EMBL" id="GFS30392.1"/>
    </source>
</evidence>
<dbReference type="Proteomes" id="UP000585474">
    <property type="component" value="Unassembled WGS sequence"/>
</dbReference>
<organism evidence="1 2">
    <name type="scientific">Actinidia rufa</name>
    <dbReference type="NCBI Taxonomy" id="165716"/>
    <lineage>
        <taxon>Eukaryota</taxon>
        <taxon>Viridiplantae</taxon>
        <taxon>Streptophyta</taxon>
        <taxon>Embryophyta</taxon>
        <taxon>Tracheophyta</taxon>
        <taxon>Spermatophyta</taxon>
        <taxon>Magnoliopsida</taxon>
        <taxon>eudicotyledons</taxon>
        <taxon>Gunneridae</taxon>
        <taxon>Pentapetalae</taxon>
        <taxon>asterids</taxon>
        <taxon>Ericales</taxon>
        <taxon>Actinidiaceae</taxon>
        <taxon>Actinidia</taxon>
    </lineage>
</organism>
<accession>A0A7J0D9J0</accession>
<keyword evidence="2" id="KW-1185">Reference proteome</keyword>
<dbReference type="OrthoDB" id="752671at2759"/>
<protein>
    <submittedName>
        <fullName evidence="1">Uncharacterized protein</fullName>
    </submittedName>
</protein>
<reference evidence="2" key="1">
    <citation type="submission" date="2019-07" db="EMBL/GenBank/DDBJ databases">
        <title>De Novo Assembly of kiwifruit Actinidia rufa.</title>
        <authorList>
            <person name="Sugita-Konishi S."/>
            <person name="Sato K."/>
            <person name="Mori E."/>
            <person name="Abe Y."/>
            <person name="Kisaki G."/>
            <person name="Hamano K."/>
            <person name="Suezawa K."/>
            <person name="Otani M."/>
            <person name="Fukuda T."/>
            <person name="Manabe T."/>
            <person name="Gomi K."/>
            <person name="Tabuchi M."/>
            <person name="Akimitsu K."/>
            <person name="Kataoka I."/>
        </authorList>
    </citation>
    <scope>NUCLEOTIDE SEQUENCE [LARGE SCALE GENOMIC DNA]</scope>
    <source>
        <strain evidence="2">cv. Fuchu</strain>
    </source>
</reference>
<evidence type="ECO:0000313" key="2">
    <source>
        <dbReference type="Proteomes" id="UP000585474"/>
    </source>
</evidence>
<dbReference type="PANTHER" id="PTHR34130">
    <property type="entry name" value="OS08G0243800 PROTEIN"/>
    <property type="match status" value="1"/>
</dbReference>
<dbReference type="PANTHER" id="PTHR34130:SF3">
    <property type="entry name" value="DUF1645 FAMILY PROTEIN"/>
    <property type="match status" value="1"/>
</dbReference>
<dbReference type="EMBL" id="BJWL01000119">
    <property type="protein sequence ID" value="GFS30392.1"/>
    <property type="molecule type" value="Genomic_DNA"/>
</dbReference>
<dbReference type="AlphaFoldDB" id="A0A7J0D9J0"/>
<sequence>MDDDNRDIHDQEEAEEEALSLCDFPITTLTDDHQTDDDLIISSSSEPSDHFFEFFNHLSTSSEMSHAEDIIFCGKLVPFQHQSISKKTLIPADTIREVEQTIRVHVRNSSEIHRNSSLRRKPRWYVLLFGNLKFPPEMELRDIKSRQVRRNMATMFPASDGGGRIPVNRKSSWGLLSVLSCKGNASVAVTASFSCMPQV</sequence>